<evidence type="ECO:0000313" key="6">
    <source>
        <dbReference type="Proteomes" id="UP000610846"/>
    </source>
</evidence>
<evidence type="ECO:0000259" key="4">
    <source>
        <dbReference type="SMART" id="SM00382"/>
    </source>
</evidence>
<dbReference type="AlphaFoldDB" id="A0A927G8D1"/>
<keyword evidence="2 3" id="KW-0067">ATP-binding</keyword>
<comment type="similarity">
    <text evidence="3">Belongs to the AAA ATPase family.</text>
</comment>
<dbReference type="InterPro" id="IPR050168">
    <property type="entry name" value="AAA_ATPase_domain"/>
</dbReference>
<dbReference type="InterPro" id="IPR003960">
    <property type="entry name" value="ATPase_AAA_CS"/>
</dbReference>
<organism evidence="5 6">
    <name type="scientific">Cellulosimicrobium arenosum</name>
    <dbReference type="NCBI Taxonomy" id="2708133"/>
    <lineage>
        <taxon>Bacteria</taxon>
        <taxon>Bacillati</taxon>
        <taxon>Actinomycetota</taxon>
        <taxon>Actinomycetes</taxon>
        <taxon>Micrococcales</taxon>
        <taxon>Promicromonosporaceae</taxon>
        <taxon>Cellulosimicrobium</taxon>
    </lineage>
</organism>
<dbReference type="Gene3D" id="1.10.8.60">
    <property type="match status" value="1"/>
</dbReference>
<keyword evidence="5" id="KW-0645">Protease</keyword>
<name>A0A927G8D1_9MICO</name>
<evidence type="ECO:0000256" key="2">
    <source>
        <dbReference type="ARBA" id="ARBA00022840"/>
    </source>
</evidence>
<dbReference type="SMART" id="SM00382">
    <property type="entry name" value="AAA"/>
    <property type="match status" value="1"/>
</dbReference>
<dbReference type="PANTHER" id="PTHR23077:SF171">
    <property type="entry name" value="NUCLEAR VALOSIN-CONTAINING PROTEIN-LIKE"/>
    <property type="match status" value="1"/>
</dbReference>
<keyword evidence="1 3" id="KW-0547">Nucleotide-binding</keyword>
<evidence type="ECO:0000256" key="3">
    <source>
        <dbReference type="RuleBase" id="RU003651"/>
    </source>
</evidence>
<dbReference type="GO" id="GO:0016887">
    <property type="term" value="F:ATP hydrolysis activity"/>
    <property type="evidence" value="ECO:0007669"/>
    <property type="project" value="InterPro"/>
</dbReference>
<dbReference type="FunFam" id="3.40.50.300:FF:000012">
    <property type="entry name" value="Transitional endoplasmic reticulum ATPase"/>
    <property type="match status" value="1"/>
</dbReference>
<dbReference type="SUPFAM" id="SSF52540">
    <property type="entry name" value="P-loop containing nucleoside triphosphate hydrolases"/>
    <property type="match status" value="1"/>
</dbReference>
<gene>
    <name evidence="5" type="ORF">IF651_03945</name>
</gene>
<dbReference type="InterPro" id="IPR003959">
    <property type="entry name" value="ATPase_AAA_core"/>
</dbReference>
<dbReference type="RefSeq" id="WP_191827771.1">
    <property type="nucleotide sequence ID" value="NZ_JACYHB010000002.1"/>
</dbReference>
<protein>
    <submittedName>
        <fullName evidence="5">26S protease regulatory subunit</fullName>
    </submittedName>
</protein>
<proteinExistence type="inferred from homology"/>
<evidence type="ECO:0000256" key="1">
    <source>
        <dbReference type="ARBA" id="ARBA00022741"/>
    </source>
</evidence>
<accession>A0A927G8D1</accession>
<dbReference type="InterPro" id="IPR027417">
    <property type="entry name" value="P-loop_NTPase"/>
</dbReference>
<dbReference type="PANTHER" id="PTHR23077">
    <property type="entry name" value="AAA-FAMILY ATPASE"/>
    <property type="match status" value="1"/>
</dbReference>
<reference evidence="5" key="2">
    <citation type="submission" date="2020-09" db="EMBL/GenBank/DDBJ databases">
        <authorList>
            <person name="Yu Y."/>
        </authorList>
    </citation>
    <scope>NUCLEOTIDE SEQUENCE</scope>
    <source>
        <strain evidence="5">KCTC 49039</strain>
    </source>
</reference>
<dbReference type="GO" id="GO:0005524">
    <property type="term" value="F:ATP binding"/>
    <property type="evidence" value="ECO:0007669"/>
    <property type="project" value="UniProtKB-KW"/>
</dbReference>
<reference evidence="5" key="1">
    <citation type="journal article" date="2018" name="Curr. Microbiol.">
        <title>Cellulosimicrobium arenosum sp. nov., Isolated from Marine Sediment Sand.</title>
        <authorList>
            <person name="Oh M."/>
            <person name="Kim J.H."/>
            <person name="Yoon J.H."/>
            <person name="Schumann P."/>
            <person name="Kim W."/>
        </authorList>
    </citation>
    <scope>NUCLEOTIDE SEQUENCE</scope>
    <source>
        <strain evidence="5">KCTC 49039</strain>
    </source>
</reference>
<dbReference type="Gene3D" id="3.40.50.300">
    <property type="entry name" value="P-loop containing nucleotide triphosphate hydrolases"/>
    <property type="match status" value="1"/>
</dbReference>
<dbReference type="InterPro" id="IPR003593">
    <property type="entry name" value="AAA+_ATPase"/>
</dbReference>
<dbReference type="GO" id="GO:0006508">
    <property type="term" value="P:proteolysis"/>
    <property type="evidence" value="ECO:0007669"/>
    <property type="project" value="UniProtKB-KW"/>
</dbReference>
<dbReference type="Proteomes" id="UP000610846">
    <property type="component" value="Unassembled WGS sequence"/>
</dbReference>
<dbReference type="EMBL" id="JACYHB010000002">
    <property type="protein sequence ID" value="MBD8078210.1"/>
    <property type="molecule type" value="Genomic_DNA"/>
</dbReference>
<sequence>MSEAGNVEGRWDGHLIKVLEVLDGGEAFLGRTSNGGTARFSLGQLADLRRGSVVFVSEDRWEVVPESAWPEIPEVAIIRKILDDGLLIEYGAGIRFVPGEPSVEVAVGNTVQFSEVDGVLRVFDQGPVRYRDEGVGDDSIDEYLVPAGADGPTFASFAGYHEVRQRAVELIETQLKNREQLSAIGARPVKGIIFTGPPGTGKTHLARVIAHESGASFYLISGPSIVSKWVGDSEQAIRRIFRAAAKKDSAIIFFDEIDSIAERRTEESHEASRRLVAQLLTELDGFDQGGSNLIVIAATNRIESVDEALLRPGRFDWEIAFGMPTAEDRLEILQLGAGQMKTEGVLGLEVVAAASDGWSAARLASLWTEAALLAAGDGRTAIVDEDVAQAFERVARRPVREAKGASNGA</sequence>
<feature type="domain" description="AAA+ ATPase" evidence="4">
    <location>
        <begin position="188"/>
        <end position="325"/>
    </location>
</feature>
<keyword evidence="5" id="KW-0378">Hydrolase</keyword>
<keyword evidence="6" id="KW-1185">Reference proteome</keyword>
<evidence type="ECO:0000313" key="5">
    <source>
        <dbReference type="EMBL" id="MBD8078210.1"/>
    </source>
</evidence>
<dbReference type="Pfam" id="PF00004">
    <property type="entry name" value="AAA"/>
    <property type="match status" value="1"/>
</dbReference>
<comment type="caution">
    <text evidence="5">The sequence shown here is derived from an EMBL/GenBank/DDBJ whole genome shotgun (WGS) entry which is preliminary data.</text>
</comment>
<dbReference type="GO" id="GO:0008233">
    <property type="term" value="F:peptidase activity"/>
    <property type="evidence" value="ECO:0007669"/>
    <property type="project" value="UniProtKB-KW"/>
</dbReference>
<dbReference type="PROSITE" id="PS00674">
    <property type="entry name" value="AAA"/>
    <property type="match status" value="1"/>
</dbReference>